<protein>
    <submittedName>
        <fullName evidence="1">Uncharacterized protein</fullName>
    </submittedName>
</protein>
<dbReference type="SUPFAM" id="SSF51445">
    <property type="entry name" value="(Trans)glycosidases"/>
    <property type="match status" value="1"/>
</dbReference>
<gene>
    <name evidence="1" type="ORF">NCTC12971_03380</name>
</gene>
<name>A0A4U9HJH1_SERRU</name>
<reference evidence="1 2" key="1">
    <citation type="submission" date="2019-05" db="EMBL/GenBank/DDBJ databases">
        <authorList>
            <consortium name="Pathogen Informatics"/>
        </authorList>
    </citation>
    <scope>NUCLEOTIDE SEQUENCE [LARGE SCALE GENOMIC DNA]</scope>
    <source>
        <strain evidence="1 2">NCTC12971</strain>
    </source>
</reference>
<proteinExistence type="predicted"/>
<evidence type="ECO:0000313" key="1">
    <source>
        <dbReference type="EMBL" id="VTP63865.1"/>
    </source>
</evidence>
<dbReference type="InterPro" id="IPR017853">
    <property type="entry name" value="GH"/>
</dbReference>
<accession>A0A4U9HJH1</accession>
<dbReference type="AlphaFoldDB" id="A0A4U9HJH1"/>
<organism evidence="1 2">
    <name type="scientific">Serratia rubidaea</name>
    <name type="common">Serratia marinorubra</name>
    <dbReference type="NCBI Taxonomy" id="61652"/>
    <lineage>
        <taxon>Bacteria</taxon>
        <taxon>Pseudomonadati</taxon>
        <taxon>Pseudomonadota</taxon>
        <taxon>Gammaproteobacteria</taxon>
        <taxon>Enterobacterales</taxon>
        <taxon>Yersiniaceae</taxon>
        <taxon>Serratia</taxon>
    </lineage>
</organism>
<evidence type="ECO:0000313" key="2">
    <source>
        <dbReference type="Proteomes" id="UP000307968"/>
    </source>
</evidence>
<dbReference type="Gene3D" id="3.20.20.80">
    <property type="entry name" value="Glycosidases"/>
    <property type="match status" value="1"/>
</dbReference>
<dbReference type="Proteomes" id="UP000307968">
    <property type="component" value="Chromosome"/>
</dbReference>
<sequence>MVLARTPTVFFRRSRRHGLQVIYAIKDLYAGSRFAPATRGSYAALAATQINRLKNQPNLLAWYINDELGLEFLPQIAARHQQVQRLDRHHPTFQVLNKTAALDDYYNSTDILATDPYPVGSEPHLRRTLHDTLQTVRAARGVKGAWMVIQIMDHAAYDSRRQARAPTEDEVRAQAWLALIGGARGLLFYSYNDLFYQQQRGRFERAAFAAQWRGIARVARQISSFSPYLLTGDGVTLQLEGPAAARIFVRGDSALLLAANPEARTVTLRLTLPDGWHHQTERTLTMSLPPFGAIHLPLQR</sequence>
<dbReference type="EMBL" id="LR590463">
    <property type="protein sequence ID" value="VTP63865.1"/>
    <property type="molecule type" value="Genomic_DNA"/>
</dbReference>